<dbReference type="EMBL" id="RJLM01000001">
    <property type="protein sequence ID" value="RWX57411.1"/>
    <property type="molecule type" value="Genomic_DNA"/>
</dbReference>
<dbReference type="AlphaFoldDB" id="A0A444JWD8"/>
<dbReference type="RefSeq" id="WP_128782716.1">
    <property type="nucleotide sequence ID" value="NZ_JAKJSG010000053.1"/>
</dbReference>
<accession>A0A444JWD8</accession>
<proteinExistence type="predicted"/>
<evidence type="ECO:0000313" key="1">
    <source>
        <dbReference type="EMBL" id="RWX57411.1"/>
    </source>
</evidence>
<dbReference type="OrthoDB" id="8605335at2"/>
<keyword evidence="2" id="KW-1185">Reference proteome</keyword>
<protein>
    <submittedName>
        <fullName evidence="1">Uncharacterized protein</fullName>
    </submittedName>
</protein>
<evidence type="ECO:0000313" key="2">
    <source>
        <dbReference type="Proteomes" id="UP000287563"/>
    </source>
</evidence>
<reference evidence="1 2" key="1">
    <citation type="submission" date="2018-11" db="EMBL/GenBank/DDBJ databases">
        <title>Photobacterium sp. BEI247 sp. nov., a marine bacterium isolated from Yongle Blue Hole in the South China Sea.</title>
        <authorList>
            <person name="Wang X."/>
        </authorList>
    </citation>
    <scope>NUCLEOTIDE SEQUENCE [LARGE SCALE GENOMIC DNA]</scope>
    <source>
        <strain evidence="2">BEI247</strain>
    </source>
</reference>
<gene>
    <name evidence="1" type="ORF">EDI28_05115</name>
</gene>
<name>A0A444JWD8_9GAMM</name>
<sequence>MNNLFTYIKAIHGHETNALIANEHMRKNSYTDDGVEINEMETTYYYDNGVVIRYKIERDNVPTEQLCEECWISYEVLDSGLQQITPVRKIFYNSCQESFWLKMQASQTVASI</sequence>
<organism evidence="1 2">
    <name type="scientific">Photobacterium chitinilyticum</name>
    <dbReference type="NCBI Taxonomy" id="2485123"/>
    <lineage>
        <taxon>Bacteria</taxon>
        <taxon>Pseudomonadati</taxon>
        <taxon>Pseudomonadota</taxon>
        <taxon>Gammaproteobacteria</taxon>
        <taxon>Vibrionales</taxon>
        <taxon>Vibrionaceae</taxon>
        <taxon>Photobacterium</taxon>
    </lineage>
</organism>
<comment type="caution">
    <text evidence="1">The sequence shown here is derived from an EMBL/GenBank/DDBJ whole genome shotgun (WGS) entry which is preliminary data.</text>
</comment>
<dbReference type="Proteomes" id="UP000287563">
    <property type="component" value="Unassembled WGS sequence"/>
</dbReference>